<comment type="subcellular location">
    <subcellularLocation>
        <location evidence="1 6">Endoplasmic reticulum membrane</location>
        <topology evidence="1 6">Multi-pass membrane protein</topology>
    </subcellularLocation>
</comment>
<gene>
    <name evidence="8" type="ORF">SI8410_06008334</name>
</gene>
<proteinExistence type="predicted"/>
<feature type="transmembrane region" description="Helical" evidence="6">
    <location>
        <begin position="74"/>
        <end position="94"/>
    </location>
</feature>
<dbReference type="GO" id="GO:0005789">
    <property type="term" value="C:endoplasmic reticulum membrane"/>
    <property type="evidence" value="ECO:0007669"/>
    <property type="project" value="UniProtKB-SubCell"/>
</dbReference>
<keyword evidence="3 6" id="KW-0256">Endoplasmic reticulum</keyword>
<keyword evidence="4 6" id="KW-1133">Transmembrane helix</keyword>
<dbReference type="EMBL" id="LR746269">
    <property type="protein sequence ID" value="CAA7397669.1"/>
    <property type="molecule type" value="Genomic_DNA"/>
</dbReference>
<evidence type="ECO:0000313" key="9">
    <source>
        <dbReference type="Proteomes" id="UP000663760"/>
    </source>
</evidence>
<accession>A0A7I8KIQ6</accession>
<feature type="transmembrane region" description="Helical" evidence="6">
    <location>
        <begin position="139"/>
        <end position="166"/>
    </location>
</feature>
<protein>
    <recommendedName>
        <fullName evidence="6">Reticulon-like protein</fullName>
    </recommendedName>
</protein>
<keyword evidence="9" id="KW-1185">Reference proteome</keyword>
<evidence type="ECO:0000256" key="2">
    <source>
        <dbReference type="ARBA" id="ARBA00022692"/>
    </source>
</evidence>
<evidence type="ECO:0000256" key="3">
    <source>
        <dbReference type="ARBA" id="ARBA00022824"/>
    </source>
</evidence>
<dbReference type="OrthoDB" id="567788at2759"/>
<keyword evidence="2 6" id="KW-0812">Transmembrane</keyword>
<dbReference type="GO" id="GO:0009617">
    <property type="term" value="P:response to bacterium"/>
    <property type="evidence" value="ECO:0007669"/>
    <property type="project" value="InterPro"/>
</dbReference>
<evidence type="ECO:0000256" key="6">
    <source>
        <dbReference type="RuleBase" id="RU363132"/>
    </source>
</evidence>
<dbReference type="AlphaFoldDB" id="A0A7I8KIQ6"/>
<feature type="transmembrane region" description="Helical" evidence="6">
    <location>
        <begin position="48"/>
        <end position="68"/>
    </location>
</feature>
<keyword evidence="5 6" id="KW-0472">Membrane</keyword>
<dbReference type="Proteomes" id="UP000663760">
    <property type="component" value="Chromosome 6"/>
</dbReference>
<reference evidence="8" key="1">
    <citation type="submission" date="2020-02" db="EMBL/GenBank/DDBJ databases">
        <authorList>
            <person name="Scholz U."/>
            <person name="Mascher M."/>
            <person name="Fiebig A."/>
        </authorList>
    </citation>
    <scope>NUCLEOTIDE SEQUENCE</scope>
</reference>
<dbReference type="PROSITE" id="PS50845">
    <property type="entry name" value="RETICULON"/>
    <property type="match status" value="1"/>
</dbReference>
<dbReference type="Pfam" id="PF02453">
    <property type="entry name" value="Reticulon"/>
    <property type="match status" value="1"/>
</dbReference>
<evidence type="ECO:0000256" key="4">
    <source>
        <dbReference type="ARBA" id="ARBA00022989"/>
    </source>
</evidence>
<organism evidence="8 9">
    <name type="scientific">Spirodela intermedia</name>
    <name type="common">Intermediate duckweed</name>
    <dbReference type="NCBI Taxonomy" id="51605"/>
    <lineage>
        <taxon>Eukaryota</taxon>
        <taxon>Viridiplantae</taxon>
        <taxon>Streptophyta</taxon>
        <taxon>Embryophyta</taxon>
        <taxon>Tracheophyta</taxon>
        <taxon>Spermatophyta</taxon>
        <taxon>Magnoliopsida</taxon>
        <taxon>Liliopsida</taxon>
        <taxon>Araceae</taxon>
        <taxon>Lemnoideae</taxon>
        <taxon>Spirodela</taxon>
    </lineage>
</organism>
<dbReference type="PANTHER" id="PTHR10994:SF85">
    <property type="entry name" value="RETICULON-LIKE PROTEIN B9"/>
    <property type="match status" value="1"/>
</dbReference>
<dbReference type="InterPro" id="IPR045064">
    <property type="entry name" value="Reticulon-like"/>
</dbReference>
<dbReference type="InterPro" id="IPR003388">
    <property type="entry name" value="Reticulon"/>
</dbReference>
<evidence type="ECO:0000256" key="5">
    <source>
        <dbReference type="ARBA" id="ARBA00023136"/>
    </source>
</evidence>
<name>A0A7I8KIQ6_SPIIN</name>
<evidence type="ECO:0000313" key="8">
    <source>
        <dbReference type="EMBL" id="CAA7397669.1"/>
    </source>
</evidence>
<evidence type="ECO:0000259" key="7">
    <source>
        <dbReference type="PROSITE" id="PS50845"/>
    </source>
</evidence>
<feature type="domain" description="Reticulon" evidence="7">
    <location>
        <begin position="34"/>
        <end position="223"/>
    </location>
</feature>
<sequence>MAYSSDSDYKPSSSRTKLFGQQRPLHALLGGGRFADVVLWRNKRLSGAILVGVTVVWLLFEVVEYNLLSLLSHLSIAAMLVVFIWCNGAALVGWEPPEIPREILSRNGIKEAAEIFHSKLSRLLSFLHRIARGEDLKTFLLTIVALWFIAAVGSCCSTLNLLYLGFLGVSTLPFLFEKYEDEIDHLVNKGGSDFRKVYRKVDSEILSRIPRGPGAPANEKKLS</sequence>
<evidence type="ECO:0000256" key="1">
    <source>
        <dbReference type="ARBA" id="ARBA00004477"/>
    </source>
</evidence>
<dbReference type="PANTHER" id="PTHR10994">
    <property type="entry name" value="RETICULON"/>
    <property type="match status" value="1"/>
</dbReference>